<evidence type="ECO:0000259" key="2">
    <source>
        <dbReference type="PROSITE" id="PS51903"/>
    </source>
</evidence>
<feature type="domain" description="Clp R" evidence="2">
    <location>
        <begin position="1"/>
        <end position="83"/>
    </location>
</feature>
<keyword evidence="1" id="KW-0677">Repeat</keyword>
<evidence type="ECO:0000256" key="1">
    <source>
        <dbReference type="PROSITE-ProRule" id="PRU01251"/>
    </source>
</evidence>
<gene>
    <name evidence="3" type="ORF">SAMN06273567_11459</name>
</gene>
<dbReference type="Proteomes" id="UP000317484">
    <property type="component" value="Unassembled WGS sequence"/>
</dbReference>
<dbReference type="InterPro" id="IPR036628">
    <property type="entry name" value="Clp_N_dom_sf"/>
</dbReference>
<sequence>MRVPAPAEAVPALVPFDADARRVLELTFRTALRLGHNYVGTEHLLLALLDAEEGAGPLASLGVTRAVTEAAVAEALAAAVRQAGGA</sequence>
<evidence type="ECO:0000313" key="4">
    <source>
        <dbReference type="Proteomes" id="UP000317484"/>
    </source>
</evidence>
<dbReference type="PROSITE" id="PS51903">
    <property type="entry name" value="CLP_R"/>
    <property type="match status" value="1"/>
</dbReference>
<reference evidence="3 4" key="1">
    <citation type="submission" date="2017-05" db="EMBL/GenBank/DDBJ databases">
        <authorList>
            <person name="Varghese N."/>
            <person name="Submissions S."/>
        </authorList>
    </citation>
    <scope>NUCLEOTIDE SEQUENCE [LARGE SCALE GENOMIC DNA]</scope>
    <source>
        <strain evidence="3 4">DSM 46834</strain>
    </source>
</reference>
<dbReference type="AlphaFoldDB" id="A0A521FRI0"/>
<proteinExistence type="predicted"/>
<name>A0A521FRI0_9ACTN</name>
<organism evidence="3 4">
    <name type="scientific">Geodermatophilus aquaeductus</name>
    <dbReference type="NCBI Taxonomy" id="1564161"/>
    <lineage>
        <taxon>Bacteria</taxon>
        <taxon>Bacillati</taxon>
        <taxon>Actinomycetota</taxon>
        <taxon>Actinomycetes</taxon>
        <taxon>Geodermatophilales</taxon>
        <taxon>Geodermatophilaceae</taxon>
        <taxon>Geodermatophilus</taxon>
    </lineage>
</organism>
<dbReference type="Gene3D" id="1.10.1780.10">
    <property type="entry name" value="Clp, N-terminal domain"/>
    <property type="match status" value="1"/>
</dbReference>
<dbReference type="InterPro" id="IPR004176">
    <property type="entry name" value="Clp_R_N"/>
</dbReference>
<protein>
    <submittedName>
        <fullName evidence="3">Clp amino terminal domain-containing protein, pathogenicity island component</fullName>
    </submittedName>
</protein>
<dbReference type="SUPFAM" id="SSF81923">
    <property type="entry name" value="Double Clp-N motif"/>
    <property type="match status" value="1"/>
</dbReference>
<dbReference type="EMBL" id="FXTJ01000014">
    <property type="protein sequence ID" value="SMO98789.1"/>
    <property type="molecule type" value="Genomic_DNA"/>
</dbReference>
<dbReference type="Pfam" id="PF02861">
    <property type="entry name" value="Clp_N"/>
    <property type="match status" value="1"/>
</dbReference>
<keyword evidence="4" id="KW-1185">Reference proteome</keyword>
<evidence type="ECO:0000313" key="3">
    <source>
        <dbReference type="EMBL" id="SMO98789.1"/>
    </source>
</evidence>
<accession>A0A521FRI0</accession>